<evidence type="ECO:0000256" key="3">
    <source>
        <dbReference type="ARBA" id="ARBA00023242"/>
    </source>
</evidence>
<evidence type="ECO:0000313" key="7">
    <source>
        <dbReference type="EMBL" id="CAD8595404.1"/>
    </source>
</evidence>
<accession>A0A7S0KWW5</accession>
<dbReference type="PROSITE" id="PS51037">
    <property type="entry name" value="YEATS"/>
    <property type="match status" value="1"/>
</dbReference>
<evidence type="ECO:0000256" key="2">
    <source>
        <dbReference type="ARBA" id="ARBA00023163"/>
    </source>
</evidence>
<dbReference type="PANTHER" id="PTHR47573">
    <property type="entry name" value="PROTEIN AF-9 HOMOLOG"/>
    <property type="match status" value="1"/>
</dbReference>
<protein>
    <recommendedName>
        <fullName evidence="6">YEATS domain-containing protein</fullName>
    </recommendedName>
</protein>
<feature type="compositionally biased region" description="Low complexity" evidence="5">
    <location>
        <begin position="24"/>
        <end position="35"/>
    </location>
</feature>
<keyword evidence="2" id="KW-0804">Transcription</keyword>
<keyword evidence="3 4" id="KW-0539">Nucleus</keyword>
<gene>
    <name evidence="7" type="ORF">AGLA0713_LOCUS232</name>
</gene>
<feature type="domain" description="YEATS" evidence="6">
    <location>
        <begin position="74"/>
        <end position="219"/>
    </location>
</feature>
<dbReference type="Gene3D" id="2.60.40.1970">
    <property type="entry name" value="YEATS domain"/>
    <property type="match status" value="1"/>
</dbReference>
<dbReference type="GO" id="GO:0005634">
    <property type="term" value="C:nucleus"/>
    <property type="evidence" value="ECO:0007669"/>
    <property type="project" value="UniProtKB-SubCell"/>
</dbReference>
<feature type="region of interest" description="Disordered" evidence="5">
    <location>
        <begin position="1"/>
        <end position="75"/>
    </location>
</feature>
<dbReference type="InterPro" id="IPR005033">
    <property type="entry name" value="YEATS"/>
</dbReference>
<evidence type="ECO:0000256" key="4">
    <source>
        <dbReference type="PROSITE-ProRule" id="PRU00376"/>
    </source>
</evidence>
<dbReference type="Pfam" id="PF03366">
    <property type="entry name" value="YEATS"/>
    <property type="match status" value="1"/>
</dbReference>
<feature type="compositionally biased region" description="Polar residues" evidence="5">
    <location>
        <begin position="36"/>
        <end position="51"/>
    </location>
</feature>
<organism evidence="7">
    <name type="scientific">Asterionellopsis glacialis</name>
    <dbReference type="NCBI Taxonomy" id="33640"/>
    <lineage>
        <taxon>Eukaryota</taxon>
        <taxon>Sar</taxon>
        <taxon>Stramenopiles</taxon>
        <taxon>Ochrophyta</taxon>
        <taxon>Bacillariophyta</taxon>
        <taxon>Fragilariophyceae</taxon>
        <taxon>Fragilariophycidae</taxon>
        <taxon>Fragilariales</taxon>
        <taxon>Fragilariaceae</taxon>
        <taxon>Asterionellopsis</taxon>
    </lineage>
</organism>
<dbReference type="EMBL" id="HBEX01000363">
    <property type="protein sequence ID" value="CAD8595404.1"/>
    <property type="molecule type" value="Transcribed_RNA"/>
</dbReference>
<dbReference type="CDD" id="cd16910">
    <property type="entry name" value="YEATS_TFIID14_like"/>
    <property type="match status" value="1"/>
</dbReference>
<reference evidence="7" key="1">
    <citation type="submission" date="2021-01" db="EMBL/GenBank/DDBJ databases">
        <authorList>
            <person name="Corre E."/>
            <person name="Pelletier E."/>
            <person name="Niang G."/>
            <person name="Scheremetjew M."/>
            <person name="Finn R."/>
            <person name="Kale V."/>
            <person name="Holt S."/>
            <person name="Cochrane G."/>
            <person name="Meng A."/>
            <person name="Brown T."/>
            <person name="Cohen L."/>
        </authorList>
    </citation>
    <scope>NUCLEOTIDE SEQUENCE</scope>
</reference>
<dbReference type="InterPro" id="IPR038704">
    <property type="entry name" value="YEAST_sf"/>
</dbReference>
<feature type="compositionally biased region" description="Basic and acidic residues" evidence="5">
    <location>
        <begin position="11"/>
        <end position="21"/>
    </location>
</feature>
<evidence type="ECO:0000256" key="1">
    <source>
        <dbReference type="ARBA" id="ARBA00023015"/>
    </source>
</evidence>
<dbReference type="GO" id="GO:0006355">
    <property type="term" value="P:regulation of DNA-templated transcription"/>
    <property type="evidence" value="ECO:0007669"/>
    <property type="project" value="InterPro"/>
</dbReference>
<evidence type="ECO:0000256" key="5">
    <source>
        <dbReference type="SAM" id="MobiDB-lite"/>
    </source>
</evidence>
<evidence type="ECO:0000259" key="6">
    <source>
        <dbReference type="PROSITE" id="PS51037"/>
    </source>
</evidence>
<dbReference type="AlphaFoldDB" id="A0A7S0KWW5"/>
<keyword evidence="1" id="KW-0805">Transcription regulation</keyword>
<proteinExistence type="predicted"/>
<sequence length="314" mass="34227">MTAANKRASTKKVDDSKKDHQQSTTPTPTEGGTTTNSSNADAMSTITSTAQNSTSGGGGPNNTTTTSNNNGNDPLEKTTACVPLVYGSMAFYLGKKADEYSTHRWTLYLRGPNNEDLSTCVAKAIFQLHPSFAQPVRELTTPPFEVTEKGWGEFEAQIKIVWKDPKEKPTLLTHGIKLYPSGATNITPTTSKEPVIAENYDEVVFTNPTENFYKQLMRTSIAPKVQSAEPTIQAAFKTYADEDDFQKLIEAQKFLEKELTAVKERMVFATDSLVKVEEALREIQEAKKASSSSRKSKSSSSGGGASKKAKTSQS</sequence>
<feature type="compositionally biased region" description="Low complexity" evidence="5">
    <location>
        <begin position="61"/>
        <end position="72"/>
    </location>
</feature>
<comment type="subcellular location">
    <subcellularLocation>
        <location evidence="4">Nucleus</location>
    </subcellularLocation>
</comment>
<dbReference type="PANTHER" id="PTHR47573:SF1">
    <property type="entry name" value="PROTEIN AF-9 HOMOLOG"/>
    <property type="match status" value="1"/>
</dbReference>
<name>A0A7S0KWW5_9STRA</name>
<feature type="region of interest" description="Disordered" evidence="5">
    <location>
        <begin position="284"/>
        <end position="314"/>
    </location>
</feature>
<dbReference type="InterPro" id="IPR055129">
    <property type="entry name" value="YEATS_dom"/>
</dbReference>